<accession>T1EJ22</accession>
<evidence type="ECO:0000256" key="10">
    <source>
        <dbReference type="ARBA" id="ARBA00023180"/>
    </source>
</evidence>
<dbReference type="PRINTS" id="PR00252">
    <property type="entry name" value="NRIONCHANNEL"/>
</dbReference>
<reference evidence="17 19" key="2">
    <citation type="journal article" date="2013" name="Nature">
        <title>Insights into bilaterian evolution from three spiralian genomes.</title>
        <authorList>
            <person name="Simakov O."/>
            <person name="Marletaz F."/>
            <person name="Cho S.J."/>
            <person name="Edsinger-Gonzales E."/>
            <person name="Havlak P."/>
            <person name="Hellsten U."/>
            <person name="Kuo D.H."/>
            <person name="Larsson T."/>
            <person name="Lv J."/>
            <person name="Arendt D."/>
            <person name="Savage R."/>
            <person name="Osoegawa K."/>
            <person name="de Jong P."/>
            <person name="Grimwood J."/>
            <person name="Chapman J.A."/>
            <person name="Shapiro H."/>
            <person name="Aerts A."/>
            <person name="Otillar R.P."/>
            <person name="Terry A.Y."/>
            <person name="Boore J.L."/>
            <person name="Grigoriev I.V."/>
            <person name="Lindberg D.R."/>
            <person name="Seaver E.C."/>
            <person name="Weisblat D.A."/>
            <person name="Putnam N.H."/>
            <person name="Rokhsar D.S."/>
        </authorList>
    </citation>
    <scope>NUCLEOTIDE SEQUENCE</scope>
</reference>
<dbReference type="InterPro" id="IPR018000">
    <property type="entry name" value="Neurotransmitter_ion_chnl_CS"/>
</dbReference>
<evidence type="ECO:0000313" key="18">
    <source>
        <dbReference type="EnsemblMetazoa" id="HelroP140970"/>
    </source>
</evidence>
<reference evidence="18" key="3">
    <citation type="submission" date="2015-06" db="UniProtKB">
        <authorList>
            <consortium name="EnsemblMetazoa"/>
        </authorList>
    </citation>
    <scope>IDENTIFICATION</scope>
</reference>
<dbReference type="GO" id="GO:0098662">
    <property type="term" value="P:inorganic cation transmembrane transport"/>
    <property type="evidence" value="ECO:0000318"/>
    <property type="project" value="GO_Central"/>
</dbReference>
<evidence type="ECO:0000259" key="16">
    <source>
        <dbReference type="Pfam" id="PF02932"/>
    </source>
</evidence>
<dbReference type="Pfam" id="PF02932">
    <property type="entry name" value="Neur_chan_memb"/>
    <property type="match status" value="1"/>
</dbReference>
<evidence type="ECO:0000256" key="6">
    <source>
        <dbReference type="ARBA" id="ARBA00023065"/>
    </source>
</evidence>
<dbReference type="SUPFAM" id="SSF63712">
    <property type="entry name" value="Nicotinic receptor ligand binding domain-like"/>
    <property type="match status" value="1"/>
</dbReference>
<evidence type="ECO:0000256" key="11">
    <source>
        <dbReference type="ARBA" id="ARBA00023286"/>
    </source>
</evidence>
<keyword evidence="8" id="KW-1015">Disulfide bond</keyword>
<dbReference type="Pfam" id="PF02931">
    <property type="entry name" value="Neur_chan_LBD"/>
    <property type="match status" value="1"/>
</dbReference>
<dbReference type="GO" id="GO:0034220">
    <property type="term" value="P:monoatomic ion transmembrane transport"/>
    <property type="evidence" value="ECO:0000318"/>
    <property type="project" value="GO_Central"/>
</dbReference>
<organism evidence="18 19">
    <name type="scientific">Helobdella robusta</name>
    <name type="common">Californian leech</name>
    <dbReference type="NCBI Taxonomy" id="6412"/>
    <lineage>
        <taxon>Eukaryota</taxon>
        <taxon>Metazoa</taxon>
        <taxon>Spiralia</taxon>
        <taxon>Lophotrochozoa</taxon>
        <taxon>Annelida</taxon>
        <taxon>Clitellata</taxon>
        <taxon>Hirudinea</taxon>
        <taxon>Rhynchobdellida</taxon>
        <taxon>Glossiphoniidae</taxon>
        <taxon>Helobdella</taxon>
    </lineage>
</organism>
<dbReference type="InterPro" id="IPR036734">
    <property type="entry name" value="Neur_chan_lig-bd_sf"/>
</dbReference>
<dbReference type="GO" id="GO:0022848">
    <property type="term" value="F:acetylcholine-gated monoatomic cation-selective channel activity"/>
    <property type="evidence" value="ECO:0000318"/>
    <property type="project" value="GO_Central"/>
</dbReference>
<evidence type="ECO:0000256" key="3">
    <source>
        <dbReference type="ARBA" id="ARBA00022692"/>
    </source>
</evidence>
<dbReference type="InterPro" id="IPR006029">
    <property type="entry name" value="Neurotrans-gated_channel_TM"/>
</dbReference>
<dbReference type="AlphaFoldDB" id="T1EJ22"/>
<dbReference type="InParanoid" id="T1EJ22"/>
<dbReference type="HOGENOM" id="CLU_018074_1_2_1"/>
<gene>
    <name evidence="18" type="primary">20196572</name>
    <name evidence="17" type="ORF">HELRODRAFT_140970</name>
</gene>
<dbReference type="OrthoDB" id="5975154at2759"/>
<keyword evidence="2" id="KW-1003">Cell membrane</keyword>
<dbReference type="InterPro" id="IPR038050">
    <property type="entry name" value="Neuro_actylchol_rec"/>
</dbReference>
<evidence type="ECO:0000313" key="17">
    <source>
        <dbReference type="EMBL" id="ESN93688.1"/>
    </source>
</evidence>
<evidence type="ECO:0000256" key="12">
    <source>
        <dbReference type="ARBA" id="ARBA00023303"/>
    </source>
</evidence>
<dbReference type="PROSITE" id="PS00236">
    <property type="entry name" value="NEUROTR_ION_CHANNEL"/>
    <property type="match status" value="1"/>
</dbReference>
<dbReference type="KEGG" id="hro:HELRODRAFT_140970"/>
<evidence type="ECO:0000256" key="9">
    <source>
        <dbReference type="ARBA" id="ARBA00023170"/>
    </source>
</evidence>
<feature type="domain" description="Neurotransmitter-gated ion-channel transmembrane" evidence="16">
    <location>
        <begin position="160"/>
        <end position="355"/>
    </location>
</feature>
<dbReference type="InterPro" id="IPR002394">
    <property type="entry name" value="Nicotinic_acetylcholine_rcpt"/>
</dbReference>
<dbReference type="GO" id="GO:0005886">
    <property type="term" value="C:plasma membrane"/>
    <property type="evidence" value="ECO:0000318"/>
    <property type="project" value="GO_Central"/>
</dbReference>
<dbReference type="GO" id="GO:0045211">
    <property type="term" value="C:postsynaptic membrane"/>
    <property type="evidence" value="ECO:0007669"/>
    <property type="project" value="InterPro"/>
</dbReference>
<dbReference type="EnsemblMetazoa" id="HelroT140970">
    <property type="protein sequence ID" value="HelroP140970"/>
    <property type="gene ID" value="HelroG140970"/>
</dbReference>
<feature type="transmembrane region" description="Helical" evidence="14">
    <location>
        <begin position="215"/>
        <end position="238"/>
    </location>
</feature>
<keyword evidence="19" id="KW-1185">Reference proteome</keyword>
<protein>
    <recommendedName>
        <fullName evidence="20">Neurotransmitter-gated ion-channel ligand-binding domain-containing protein</fullName>
    </recommendedName>
</protein>
<keyword evidence="10" id="KW-0325">Glycoprotein</keyword>
<evidence type="ECO:0008006" key="20">
    <source>
        <dbReference type="Google" id="ProtNLM"/>
    </source>
</evidence>
<dbReference type="Proteomes" id="UP000015101">
    <property type="component" value="Unassembled WGS sequence"/>
</dbReference>
<dbReference type="PANTHER" id="PTHR18945">
    <property type="entry name" value="NEUROTRANSMITTER GATED ION CHANNEL"/>
    <property type="match status" value="1"/>
</dbReference>
<feature type="transmembrane region" description="Helical" evidence="14">
    <location>
        <begin position="155"/>
        <end position="177"/>
    </location>
</feature>
<keyword evidence="3 14" id="KW-0812">Transmembrane</keyword>
<keyword evidence="9" id="KW-0675">Receptor</keyword>
<keyword evidence="11" id="KW-1071">Ligand-gated ion channel</keyword>
<dbReference type="OMA" id="CANMILI"/>
<keyword evidence="5" id="KW-0770">Synapse</keyword>
<comment type="caution">
    <text evidence="14">Lacks conserved residue(s) required for the propagation of feature annotation.</text>
</comment>
<evidence type="ECO:0000256" key="8">
    <source>
        <dbReference type="ARBA" id="ARBA00023157"/>
    </source>
</evidence>
<comment type="similarity">
    <text evidence="14">Belongs to the ligand-gated ion channel (TC 1.A.9) family.</text>
</comment>
<dbReference type="GO" id="GO:0004888">
    <property type="term" value="F:transmembrane signaling receptor activity"/>
    <property type="evidence" value="ECO:0007669"/>
    <property type="project" value="InterPro"/>
</dbReference>
<dbReference type="GO" id="GO:0045202">
    <property type="term" value="C:synapse"/>
    <property type="evidence" value="ECO:0000318"/>
    <property type="project" value="GO_Central"/>
</dbReference>
<keyword evidence="12 14" id="KW-0407">Ion channel</keyword>
<dbReference type="FunFam" id="1.20.58.390:FF:000196">
    <property type="entry name" value="Uncharacterized protein"/>
    <property type="match status" value="1"/>
</dbReference>
<dbReference type="InterPro" id="IPR036719">
    <property type="entry name" value="Neuro-gated_channel_TM_sf"/>
</dbReference>
<dbReference type="CDD" id="cd19051">
    <property type="entry name" value="LGIC_TM_cation"/>
    <property type="match status" value="1"/>
</dbReference>
<proteinExistence type="inferred from homology"/>
<dbReference type="InterPro" id="IPR006201">
    <property type="entry name" value="Neur_channel"/>
</dbReference>
<dbReference type="STRING" id="6412.T1EJ22"/>
<reference evidence="19" key="1">
    <citation type="submission" date="2012-12" db="EMBL/GenBank/DDBJ databases">
        <authorList>
            <person name="Hellsten U."/>
            <person name="Grimwood J."/>
            <person name="Chapman J.A."/>
            <person name="Shapiro H."/>
            <person name="Aerts A."/>
            <person name="Otillar R.P."/>
            <person name="Terry A.Y."/>
            <person name="Boore J.L."/>
            <person name="Simakov O."/>
            <person name="Marletaz F."/>
            <person name="Cho S.-J."/>
            <person name="Edsinger-Gonzales E."/>
            <person name="Havlak P."/>
            <person name="Kuo D.-H."/>
            <person name="Larsson T."/>
            <person name="Lv J."/>
            <person name="Arendt D."/>
            <person name="Savage R."/>
            <person name="Osoegawa K."/>
            <person name="de Jong P."/>
            <person name="Lindberg D.R."/>
            <person name="Seaver E.C."/>
            <person name="Weisblat D.A."/>
            <person name="Putnam N.H."/>
            <person name="Grigoriev I.V."/>
            <person name="Rokhsar D.S."/>
        </authorList>
    </citation>
    <scope>NUCLEOTIDE SEQUENCE</scope>
</reference>
<dbReference type="FunFam" id="2.70.170.10:FF:000028">
    <property type="entry name" value="AcetylCholine Receptor"/>
    <property type="match status" value="1"/>
</dbReference>
<evidence type="ECO:0000256" key="7">
    <source>
        <dbReference type="ARBA" id="ARBA00023136"/>
    </source>
</evidence>
<feature type="transmembrane region" description="Helical" evidence="14">
    <location>
        <begin position="183"/>
        <end position="203"/>
    </location>
</feature>
<keyword evidence="6 14" id="KW-0406">Ion transport</keyword>
<dbReference type="SUPFAM" id="SSF90112">
    <property type="entry name" value="Neurotransmitter-gated ion-channel transmembrane pore"/>
    <property type="match status" value="1"/>
</dbReference>
<evidence type="ECO:0000256" key="13">
    <source>
        <dbReference type="ARBA" id="ARBA00034099"/>
    </source>
</evidence>
<dbReference type="PRINTS" id="PR00254">
    <property type="entry name" value="NICOTINICR"/>
</dbReference>
<evidence type="ECO:0000256" key="14">
    <source>
        <dbReference type="RuleBase" id="RU000687"/>
    </source>
</evidence>
<keyword evidence="7 14" id="KW-0472">Membrane</keyword>
<dbReference type="GO" id="GO:0042391">
    <property type="term" value="P:regulation of membrane potential"/>
    <property type="evidence" value="ECO:0000318"/>
    <property type="project" value="GO_Central"/>
</dbReference>
<sequence>WNDLLLRWDPKDFGGIELVRVPSSKIWTPDIVLYNYADIRLKEHRDAMVLVNNNGTVDWLPQAIFKSTCNIDITNFPFDIQVCKMKFGSWTYDGYKLDVNFLDDKDEFEISDYVRSNEWELLDSRAKKNVKYYYGLIEPYPDLTFFVIIRRVAVFYNYILVLPCVLLSFLTLVIFWLPPESPAKVMLGMSVFVAFFVLLLLLADSTPPAACSIPLIGAYFCANMILITLSTFLAVIIIQNHVRGDRKNKVPAWLKMIAIDGMARVLCMSEFLEKEQQKQSSSSNDTSHQNANQIYMVGCSAVLENDVKEIRKMLKAYITRLDNKDTSAKYAKEWRLVARVLDRIFFYAYIGTIIVSLCTIF</sequence>
<comment type="subcellular location">
    <subcellularLocation>
        <location evidence="13">Synaptic cell membrane</location>
        <topology evidence="13">Multi-pass membrane protein</topology>
    </subcellularLocation>
</comment>
<name>T1EJ22_HELRO</name>
<dbReference type="GeneID" id="20196572"/>
<dbReference type="Gene3D" id="1.20.58.390">
    <property type="entry name" value="Neurotransmitter-gated ion-channel transmembrane domain"/>
    <property type="match status" value="2"/>
</dbReference>
<keyword evidence="4 14" id="KW-1133">Transmembrane helix</keyword>
<dbReference type="Gene3D" id="2.70.170.10">
    <property type="entry name" value="Neurotransmitter-gated ion-channel ligand-binding domain"/>
    <property type="match status" value="1"/>
</dbReference>
<dbReference type="GO" id="GO:0005892">
    <property type="term" value="C:acetylcholine-gated channel complex"/>
    <property type="evidence" value="ECO:0000318"/>
    <property type="project" value="GO_Central"/>
</dbReference>
<evidence type="ECO:0000313" key="19">
    <source>
        <dbReference type="Proteomes" id="UP000015101"/>
    </source>
</evidence>
<dbReference type="RefSeq" id="XP_009028318.1">
    <property type="nucleotide sequence ID" value="XM_009030070.1"/>
</dbReference>
<dbReference type="EMBL" id="AMQM01007354">
    <property type="status" value="NOT_ANNOTATED_CDS"/>
    <property type="molecule type" value="Genomic_DNA"/>
</dbReference>
<evidence type="ECO:0000256" key="1">
    <source>
        <dbReference type="ARBA" id="ARBA00022448"/>
    </source>
</evidence>
<dbReference type="InterPro" id="IPR006202">
    <property type="entry name" value="Neur_chan_lig-bd"/>
</dbReference>
<feature type="domain" description="Neurotransmitter-gated ion-channel ligand-binding" evidence="15">
    <location>
        <begin position="1"/>
        <end position="151"/>
    </location>
</feature>
<dbReference type="CTD" id="20196572"/>
<evidence type="ECO:0000256" key="5">
    <source>
        <dbReference type="ARBA" id="ARBA00023018"/>
    </source>
</evidence>
<evidence type="ECO:0000256" key="2">
    <source>
        <dbReference type="ARBA" id="ARBA00022475"/>
    </source>
</evidence>
<evidence type="ECO:0000259" key="15">
    <source>
        <dbReference type="Pfam" id="PF02931"/>
    </source>
</evidence>
<dbReference type="EMBL" id="KB097599">
    <property type="protein sequence ID" value="ESN93688.1"/>
    <property type="molecule type" value="Genomic_DNA"/>
</dbReference>
<dbReference type="GO" id="GO:0007268">
    <property type="term" value="P:chemical synaptic transmission"/>
    <property type="evidence" value="ECO:0000318"/>
    <property type="project" value="GO_Central"/>
</dbReference>
<dbReference type="eggNOG" id="KOG3645">
    <property type="taxonomic scope" value="Eukaryota"/>
</dbReference>
<dbReference type="GO" id="GO:0043005">
    <property type="term" value="C:neuron projection"/>
    <property type="evidence" value="ECO:0000318"/>
    <property type="project" value="GO_Central"/>
</dbReference>
<evidence type="ECO:0000256" key="4">
    <source>
        <dbReference type="ARBA" id="ARBA00022989"/>
    </source>
</evidence>
<keyword evidence="1 14" id="KW-0813">Transport</keyword>